<feature type="region of interest" description="Disordered" evidence="1">
    <location>
        <begin position="107"/>
        <end position="139"/>
    </location>
</feature>
<proteinExistence type="predicted"/>
<accession>A0ABR7M2S2</accession>
<organism evidence="3 4">
    <name type="scientific">Actinomadura alba</name>
    <dbReference type="NCBI Taxonomy" id="406431"/>
    <lineage>
        <taxon>Bacteria</taxon>
        <taxon>Bacillati</taxon>
        <taxon>Actinomycetota</taxon>
        <taxon>Actinomycetes</taxon>
        <taxon>Streptosporangiales</taxon>
        <taxon>Thermomonosporaceae</taxon>
        <taxon>Actinomadura</taxon>
    </lineage>
</organism>
<feature type="region of interest" description="Disordered" evidence="1">
    <location>
        <begin position="219"/>
        <end position="246"/>
    </location>
</feature>
<dbReference type="RefSeq" id="WP_187248441.1">
    <property type="nucleotide sequence ID" value="NZ_JABVEC010000097.1"/>
</dbReference>
<evidence type="ECO:0000259" key="2">
    <source>
        <dbReference type="Pfam" id="PF02720"/>
    </source>
</evidence>
<feature type="domain" description="DUF222" evidence="2">
    <location>
        <begin position="6"/>
        <end position="71"/>
    </location>
</feature>
<dbReference type="InterPro" id="IPR003870">
    <property type="entry name" value="DUF222"/>
</dbReference>
<reference evidence="3 4" key="1">
    <citation type="submission" date="2020-06" db="EMBL/GenBank/DDBJ databases">
        <title>Actinomadura xiongansis sp. nov., isolated from soil of Baiyangdian.</title>
        <authorList>
            <person name="Zhang X."/>
        </authorList>
    </citation>
    <scope>NUCLEOTIDE SEQUENCE [LARGE SCALE GENOMIC DNA]</scope>
    <source>
        <strain evidence="3 4">HBUM206468</strain>
    </source>
</reference>
<keyword evidence="4" id="KW-1185">Reference proteome</keyword>
<comment type="caution">
    <text evidence="3">The sequence shown here is derived from an EMBL/GenBank/DDBJ whole genome shotgun (WGS) entry which is preliminary data.</text>
</comment>
<feature type="compositionally biased region" description="Polar residues" evidence="1">
    <location>
        <begin position="221"/>
        <end position="230"/>
    </location>
</feature>
<dbReference type="Proteomes" id="UP000805614">
    <property type="component" value="Unassembled WGS sequence"/>
</dbReference>
<feature type="non-terminal residue" evidence="3">
    <location>
        <position position="246"/>
    </location>
</feature>
<evidence type="ECO:0000256" key="1">
    <source>
        <dbReference type="SAM" id="MobiDB-lite"/>
    </source>
</evidence>
<evidence type="ECO:0000313" key="3">
    <source>
        <dbReference type="EMBL" id="MBC6471409.1"/>
    </source>
</evidence>
<evidence type="ECO:0000313" key="4">
    <source>
        <dbReference type="Proteomes" id="UP000805614"/>
    </source>
</evidence>
<dbReference type="Pfam" id="PF02720">
    <property type="entry name" value="DUF222"/>
    <property type="match status" value="1"/>
</dbReference>
<name>A0ABR7M2S2_9ACTN</name>
<feature type="compositionally biased region" description="Low complexity" evidence="1">
    <location>
        <begin position="113"/>
        <end position="135"/>
    </location>
</feature>
<sequence>MNADLNRHATALAEQVIEALAVKRGPEDTRTKRQRRHDALVDAFERLMASDLLPQRGGSKPQVKVDMGLATLRRLPGAKQAEQEWIRAKELELARREVAGTGSIRELLKDLPDQQLPPGLTPSGTPGTSGTEGPLFDQPLLPGLGDGAILAGVGPISDGLAAALACDSSMTPTVIGAVDHDALEAMTNEWLHTHGLACPGACRSACRDACRSACRDACTNPGRSTETDCTGTARPPGEDEMDAGSP</sequence>
<dbReference type="EMBL" id="JABVEC010000097">
    <property type="protein sequence ID" value="MBC6471409.1"/>
    <property type="molecule type" value="Genomic_DNA"/>
</dbReference>
<gene>
    <name evidence="3" type="ORF">HKK74_38925</name>
</gene>
<protein>
    <submittedName>
        <fullName evidence="3">DUF222 domain-containing protein</fullName>
    </submittedName>
</protein>